<proteinExistence type="predicted"/>
<dbReference type="AlphaFoldDB" id="A0A1H4J5E3"/>
<evidence type="ECO:0000313" key="1">
    <source>
        <dbReference type="EMBL" id="SEB40792.1"/>
    </source>
</evidence>
<reference evidence="1 2" key="1">
    <citation type="submission" date="2016-10" db="EMBL/GenBank/DDBJ databases">
        <authorList>
            <person name="de Groot N.N."/>
        </authorList>
    </citation>
    <scope>NUCLEOTIDE SEQUENCE [LARGE SCALE GENOMIC DNA]</scope>
    <source>
        <strain evidence="1 2">AB35.6</strain>
    </source>
</reference>
<evidence type="ECO:0008006" key="3">
    <source>
        <dbReference type="Google" id="ProtNLM"/>
    </source>
</evidence>
<evidence type="ECO:0000313" key="2">
    <source>
        <dbReference type="Proteomes" id="UP000182409"/>
    </source>
</evidence>
<organism evidence="1 2">
    <name type="scientific">Terriglobus roseus</name>
    <dbReference type="NCBI Taxonomy" id="392734"/>
    <lineage>
        <taxon>Bacteria</taxon>
        <taxon>Pseudomonadati</taxon>
        <taxon>Acidobacteriota</taxon>
        <taxon>Terriglobia</taxon>
        <taxon>Terriglobales</taxon>
        <taxon>Acidobacteriaceae</taxon>
        <taxon>Terriglobus</taxon>
    </lineage>
</organism>
<dbReference type="Pfam" id="PF11185">
    <property type="entry name" value="DUF2971"/>
    <property type="match status" value="1"/>
</dbReference>
<sequence>MVYHYTSMDVLLKIVEKREFWATNARFLNDVSERDHFLSLVERQLVHMAGREGALPTIRSLCDGFAKYAKEHRRFTELPYVVSFSAEPDSLAQWRAYCARGNGVCIGIRTDSLRQAAVKAVDGRSLTDEPLSVDPEVAFQRVLYLSAEDQAQIIKMILSEIERVNFLFAVHKWHTFMSAQDELSTRFNDLLERRAASCKNPAFSAEAEYRLIATATDAPEKVLRYRSAKTSIVPYLAISAEDPTDFLKTGDRLRKTDQGFLECTPYFIESVMIGPNPNGDLSAEVLNTMFEGQRSNVKISRSNIPYRDWL</sequence>
<dbReference type="Proteomes" id="UP000182409">
    <property type="component" value="Unassembled WGS sequence"/>
</dbReference>
<name>A0A1H4J5E3_9BACT</name>
<protein>
    <recommendedName>
        <fullName evidence="3">DUF2971 domain-containing protein</fullName>
    </recommendedName>
</protein>
<dbReference type="EMBL" id="FNSD01000001">
    <property type="protein sequence ID" value="SEB40792.1"/>
    <property type="molecule type" value="Genomic_DNA"/>
</dbReference>
<dbReference type="InterPro" id="IPR021352">
    <property type="entry name" value="DUF2971"/>
</dbReference>
<gene>
    <name evidence="1" type="ORF">SAMN05443244_0332</name>
</gene>
<accession>A0A1H4J5E3</accession>